<evidence type="ECO:0000313" key="5">
    <source>
        <dbReference type="EMBL" id="KAK1925525.1"/>
    </source>
</evidence>
<dbReference type="EMBL" id="JAODAN010000003">
    <property type="protein sequence ID" value="KAK1925525.1"/>
    <property type="molecule type" value="Genomic_DNA"/>
</dbReference>
<dbReference type="SUPFAM" id="SSF47027">
    <property type="entry name" value="Acyl-CoA binding protein"/>
    <property type="match status" value="1"/>
</dbReference>
<gene>
    <name evidence="5" type="ORF">DB88DRAFT_484221</name>
</gene>
<dbReference type="InterPro" id="IPR000582">
    <property type="entry name" value="Acyl-CoA-binding_protein"/>
</dbReference>
<keyword evidence="3" id="KW-0472">Membrane</keyword>
<evidence type="ECO:0000256" key="2">
    <source>
        <dbReference type="SAM" id="MobiDB-lite"/>
    </source>
</evidence>
<protein>
    <submittedName>
        <fullName evidence="5">Acyl CoA binding protein-domain-containing protein</fullName>
    </submittedName>
</protein>
<keyword evidence="6" id="KW-1185">Reference proteome</keyword>
<dbReference type="FunFam" id="1.20.80.10:FF:000010">
    <property type="entry name" value="Acyl-CoA-binding domain-containing protein 5"/>
    <property type="match status" value="1"/>
</dbReference>
<dbReference type="AlphaFoldDB" id="A0AAD9FST4"/>
<dbReference type="Proteomes" id="UP001182556">
    <property type="component" value="Unassembled WGS sequence"/>
</dbReference>
<dbReference type="GO" id="GO:0006631">
    <property type="term" value="P:fatty acid metabolic process"/>
    <property type="evidence" value="ECO:0007669"/>
    <property type="project" value="TreeGrafter"/>
</dbReference>
<feature type="compositionally biased region" description="Low complexity" evidence="2">
    <location>
        <begin position="115"/>
        <end position="135"/>
    </location>
</feature>
<keyword evidence="1" id="KW-0446">Lipid-binding</keyword>
<dbReference type="PANTHER" id="PTHR23310">
    <property type="entry name" value="ACYL-COA-BINDING PROTEIN, ACBP"/>
    <property type="match status" value="1"/>
</dbReference>
<evidence type="ECO:0000256" key="1">
    <source>
        <dbReference type="ARBA" id="ARBA00023121"/>
    </source>
</evidence>
<dbReference type="PRINTS" id="PR00689">
    <property type="entry name" value="ACOABINDINGP"/>
</dbReference>
<feature type="region of interest" description="Disordered" evidence="2">
    <location>
        <begin position="231"/>
        <end position="253"/>
    </location>
</feature>
<feature type="compositionally biased region" description="Low complexity" evidence="2">
    <location>
        <begin position="157"/>
        <end position="168"/>
    </location>
</feature>
<organism evidence="5 6">
    <name type="scientific">Papiliotrema laurentii</name>
    <name type="common">Cryptococcus laurentii</name>
    <dbReference type="NCBI Taxonomy" id="5418"/>
    <lineage>
        <taxon>Eukaryota</taxon>
        <taxon>Fungi</taxon>
        <taxon>Dikarya</taxon>
        <taxon>Basidiomycota</taxon>
        <taxon>Agaricomycotina</taxon>
        <taxon>Tremellomycetes</taxon>
        <taxon>Tremellales</taxon>
        <taxon>Rhynchogastremaceae</taxon>
        <taxon>Papiliotrema</taxon>
    </lineage>
</organism>
<feature type="domain" description="ACB" evidence="4">
    <location>
        <begin position="6"/>
        <end position="95"/>
    </location>
</feature>
<keyword evidence="3" id="KW-1133">Transmembrane helix</keyword>
<keyword evidence="3" id="KW-0812">Transmembrane</keyword>
<dbReference type="InterPro" id="IPR035984">
    <property type="entry name" value="Acyl-CoA-binding_sf"/>
</dbReference>
<name>A0AAD9FST4_PAPLA</name>
<feature type="transmembrane region" description="Helical" evidence="3">
    <location>
        <begin position="400"/>
        <end position="418"/>
    </location>
</feature>
<evidence type="ECO:0000259" key="4">
    <source>
        <dbReference type="PROSITE" id="PS51228"/>
    </source>
</evidence>
<dbReference type="PROSITE" id="PS00880">
    <property type="entry name" value="ACB_1"/>
    <property type="match status" value="1"/>
</dbReference>
<dbReference type="Pfam" id="PF00887">
    <property type="entry name" value="ACBP"/>
    <property type="match status" value="1"/>
</dbReference>
<dbReference type="InterPro" id="IPR014352">
    <property type="entry name" value="FERM/acyl-CoA-bd_prot_sf"/>
</dbReference>
<evidence type="ECO:0000313" key="6">
    <source>
        <dbReference type="Proteomes" id="UP001182556"/>
    </source>
</evidence>
<evidence type="ECO:0000256" key="3">
    <source>
        <dbReference type="SAM" id="Phobius"/>
    </source>
</evidence>
<comment type="caution">
    <text evidence="5">The sequence shown here is derived from an EMBL/GenBank/DDBJ whole genome shotgun (WGS) entry which is preliminary data.</text>
</comment>
<dbReference type="PROSITE" id="PS51228">
    <property type="entry name" value="ACB_2"/>
    <property type="match status" value="1"/>
</dbReference>
<reference evidence="5" key="1">
    <citation type="submission" date="2023-02" db="EMBL/GenBank/DDBJ databases">
        <title>Identification and recombinant expression of a fungal hydrolase from Papiliotrema laurentii that hydrolyzes apple cutin and clears colloidal polyester polyurethane.</title>
        <authorList>
            <consortium name="DOE Joint Genome Institute"/>
            <person name="Roman V.A."/>
            <person name="Bojanowski C."/>
            <person name="Crable B.R."/>
            <person name="Wagner D.N."/>
            <person name="Hung C.S."/>
            <person name="Nadeau L.J."/>
            <person name="Schratz L."/>
            <person name="Haridas S."/>
            <person name="Pangilinan J."/>
            <person name="Lipzen A."/>
            <person name="Na H."/>
            <person name="Yan M."/>
            <person name="Ng V."/>
            <person name="Grigoriev I.V."/>
            <person name="Spatafora J.W."/>
            <person name="Barlow D."/>
            <person name="Biffinger J."/>
            <person name="Kelley-Loughnane N."/>
            <person name="Varaljay V.A."/>
            <person name="Crookes-Goodson W.J."/>
        </authorList>
    </citation>
    <scope>NUCLEOTIDE SEQUENCE</scope>
    <source>
        <strain evidence="5">5307AH</strain>
    </source>
</reference>
<proteinExistence type="predicted"/>
<dbReference type="GO" id="GO:0000062">
    <property type="term" value="F:fatty-acyl-CoA binding"/>
    <property type="evidence" value="ECO:0007669"/>
    <property type="project" value="InterPro"/>
</dbReference>
<dbReference type="Gene3D" id="1.20.80.10">
    <property type="match status" value="1"/>
</dbReference>
<sequence length="439" mass="48326">MSRPAIDAQFNRAVDIVQSLPKGGPVQTSYEEKLCLYSLYKQATEGDIRTSRPGMLDMLGRAKWDSWNKQKGTPKDEAKQRYVSALLKILRKHVGQPGILANIAEIEAYNTRNLPRAPSPASSTSSYHSSQASPPETASGSHRSMNQYLPPDPQSPIPDVAPDIIPPSALNSSHRSLLNLLQPSSHMTPESFSAPPSYLGPIPATRQGAASIRGSEGRKGSVSSVRYIRPGAATPSHLGSVHEPPRPSGSRSYSPLMPAVRDFGTPDMSSTPQPPIPHHLTPGFHGTASPSAYSHVPLGIPQTLQQIQVSLTALHERLSTLERTQAMLLRRDDGRRSWRIFNWKGEADELDEIEDETYRDRWGMSRTNTATSTQRKKPQSLTIRAIWVLMTAIRRAMVDLGVGVLLAMVVVVAVGGGWSRARRTLSRLFVRTRRFIQES</sequence>
<dbReference type="PANTHER" id="PTHR23310:SF133">
    <property type="entry name" value="COA BINDING PROTEIN, PUTATIVE (AFU_ORTHOLOGUE AFUA_1G12300)-RELATED"/>
    <property type="match status" value="1"/>
</dbReference>
<feature type="region of interest" description="Disordered" evidence="2">
    <location>
        <begin position="115"/>
        <end position="168"/>
    </location>
</feature>
<accession>A0AAD9FST4</accession>
<feature type="compositionally biased region" description="Polar residues" evidence="2">
    <location>
        <begin position="136"/>
        <end position="147"/>
    </location>
</feature>
<dbReference type="InterPro" id="IPR022408">
    <property type="entry name" value="Acyl-CoA-binding_prot_CS"/>
</dbReference>